<evidence type="ECO:0000313" key="4">
    <source>
        <dbReference type="EMBL" id="KAK8955926.1"/>
    </source>
</evidence>
<evidence type="ECO:0000256" key="2">
    <source>
        <dbReference type="SAM" id="Coils"/>
    </source>
</evidence>
<dbReference type="EMBL" id="JBBWWR010000013">
    <property type="protein sequence ID" value="KAK8955926.1"/>
    <property type="molecule type" value="Genomic_DNA"/>
</dbReference>
<feature type="region of interest" description="Disordered" evidence="3">
    <location>
        <begin position="392"/>
        <end position="414"/>
    </location>
</feature>
<feature type="region of interest" description="Disordered" evidence="3">
    <location>
        <begin position="441"/>
        <end position="461"/>
    </location>
</feature>
<feature type="compositionally biased region" description="Low complexity" evidence="3">
    <location>
        <begin position="87"/>
        <end position="100"/>
    </location>
</feature>
<proteinExistence type="predicted"/>
<sequence length="633" mass="71785">MNIFDLDAWRHQRSILAHPGEQTREDAEKATVIHFNGRAKPWAAWCAKLCPGTTLLGLSPSSRSTGDDEGFLLPEFNDLALKDFEISRNSPESTPSNPTPRRSDAKEDNSSIDQEISRLKNLVFSLRERERNLEIQLLQYRGMQERETAARELESRLKINDMEAQLFSLKIESLQSENQRLQALVLDHPAVTSELEAAKRKIKALKWSIKLDGEQAREKISSLHQMIVVLQDKEKMHGRDGLEMEMKVKRLKELEAEAGNLERRNSNLVNENLELKMELESAQKIANSVMEDWKAEKLAEVQNLKHSNEKLLKEIEQLQADRCSDVEELVYLKWVNACLRYELRNYQPPHGKTVARDLSTNLSPRSEEKAKQLILEYANSCADDKCMSPGDLDDYSSSHTSTGEPDDAFLESTSVNPKHRSSKFKFFSKLKKLVLHKNHHKDRVSSVDRTPARCSNSDGRVSLSNSSVDDAFGRDLYDSFYSSSMAEEIRTASQAQGAEFQKRRRINLEGRKEKGDCYKCDGESSRSLKRTVSVEENLMGSTHRRGTGEEEDNNMPEKGEIRKYAEVLKGQGFDGSAKPTNVCLSRVSLDRSINAEFAPSSSIKNAGNSSIEVVAFEEGKVKHQQRILKQLHA</sequence>
<gene>
    <name evidence="4" type="ORF">KSP40_PGU022325</name>
</gene>
<evidence type="ECO:0000313" key="5">
    <source>
        <dbReference type="Proteomes" id="UP001412067"/>
    </source>
</evidence>
<keyword evidence="1 2" id="KW-0175">Coiled coil</keyword>
<dbReference type="Proteomes" id="UP001412067">
    <property type="component" value="Unassembled WGS sequence"/>
</dbReference>
<evidence type="ECO:0000256" key="3">
    <source>
        <dbReference type="SAM" id="MobiDB-lite"/>
    </source>
</evidence>
<dbReference type="PANTHER" id="PTHR31342">
    <property type="entry name" value="PROTEIN CHUP1, CHLOROPLASTIC"/>
    <property type="match status" value="1"/>
</dbReference>
<organism evidence="4 5">
    <name type="scientific">Platanthera guangdongensis</name>
    <dbReference type="NCBI Taxonomy" id="2320717"/>
    <lineage>
        <taxon>Eukaryota</taxon>
        <taxon>Viridiplantae</taxon>
        <taxon>Streptophyta</taxon>
        <taxon>Embryophyta</taxon>
        <taxon>Tracheophyta</taxon>
        <taxon>Spermatophyta</taxon>
        <taxon>Magnoliopsida</taxon>
        <taxon>Liliopsida</taxon>
        <taxon>Asparagales</taxon>
        <taxon>Orchidaceae</taxon>
        <taxon>Orchidoideae</taxon>
        <taxon>Orchideae</taxon>
        <taxon>Orchidinae</taxon>
        <taxon>Platanthera</taxon>
    </lineage>
</organism>
<feature type="coiled-coil region" evidence="2">
    <location>
        <begin position="244"/>
        <end position="321"/>
    </location>
</feature>
<comment type="caution">
    <text evidence="4">The sequence shown here is derived from an EMBL/GenBank/DDBJ whole genome shotgun (WGS) entry which is preliminary data.</text>
</comment>
<evidence type="ECO:0008006" key="6">
    <source>
        <dbReference type="Google" id="ProtNLM"/>
    </source>
</evidence>
<evidence type="ECO:0000256" key="1">
    <source>
        <dbReference type="ARBA" id="ARBA00023054"/>
    </source>
</evidence>
<feature type="region of interest" description="Disordered" evidence="3">
    <location>
        <begin position="86"/>
        <end position="111"/>
    </location>
</feature>
<name>A0ABR2M0B0_9ASPA</name>
<dbReference type="PANTHER" id="PTHR31342:SF4">
    <property type="entry name" value="ACTIN BINDING PROTEIN FAMILY"/>
    <property type="match status" value="1"/>
</dbReference>
<dbReference type="InterPro" id="IPR040265">
    <property type="entry name" value="CHUP1/IPGA1-like"/>
</dbReference>
<protein>
    <recommendedName>
        <fullName evidence="6">Protein CHUP1, chloroplastic</fullName>
    </recommendedName>
</protein>
<accession>A0ABR2M0B0</accession>
<reference evidence="4 5" key="1">
    <citation type="journal article" date="2022" name="Nat. Plants">
        <title>Genomes of leafy and leafless Platanthera orchids illuminate the evolution of mycoheterotrophy.</title>
        <authorList>
            <person name="Li M.H."/>
            <person name="Liu K.W."/>
            <person name="Li Z."/>
            <person name="Lu H.C."/>
            <person name="Ye Q.L."/>
            <person name="Zhang D."/>
            <person name="Wang J.Y."/>
            <person name="Li Y.F."/>
            <person name="Zhong Z.M."/>
            <person name="Liu X."/>
            <person name="Yu X."/>
            <person name="Liu D.K."/>
            <person name="Tu X.D."/>
            <person name="Liu B."/>
            <person name="Hao Y."/>
            <person name="Liao X.Y."/>
            <person name="Jiang Y.T."/>
            <person name="Sun W.H."/>
            <person name="Chen J."/>
            <person name="Chen Y.Q."/>
            <person name="Ai Y."/>
            <person name="Zhai J.W."/>
            <person name="Wu S.S."/>
            <person name="Zhou Z."/>
            <person name="Hsiao Y.Y."/>
            <person name="Wu W.L."/>
            <person name="Chen Y.Y."/>
            <person name="Lin Y.F."/>
            <person name="Hsu J.L."/>
            <person name="Li C.Y."/>
            <person name="Wang Z.W."/>
            <person name="Zhao X."/>
            <person name="Zhong W.Y."/>
            <person name="Ma X.K."/>
            <person name="Ma L."/>
            <person name="Huang J."/>
            <person name="Chen G.Z."/>
            <person name="Huang M.Z."/>
            <person name="Huang L."/>
            <person name="Peng D.H."/>
            <person name="Luo Y.B."/>
            <person name="Zou S.Q."/>
            <person name="Chen S.P."/>
            <person name="Lan S."/>
            <person name="Tsai W.C."/>
            <person name="Van de Peer Y."/>
            <person name="Liu Z.J."/>
        </authorList>
    </citation>
    <scope>NUCLEOTIDE SEQUENCE [LARGE SCALE GENOMIC DNA]</scope>
    <source>
        <strain evidence="4">Lor288</strain>
    </source>
</reference>
<keyword evidence="5" id="KW-1185">Reference proteome</keyword>